<keyword evidence="5 10" id="KW-0812">Transmembrane</keyword>
<dbReference type="AlphaFoldDB" id="A0A4R7BF82"/>
<evidence type="ECO:0000313" key="12">
    <source>
        <dbReference type="Proteomes" id="UP000295611"/>
    </source>
</evidence>
<evidence type="ECO:0000256" key="7">
    <source>
        <dbReference type="ARBA" id="ARBA00023136"/>
    </source>
</evidence>
<evidence type="ECO:0000256" key="10">
    <source>
        <dbReference type="RuleBase" id="RU362071"/>
    </source>
</evidence>
<name>A0A4R7BF82_9NEIS</name>
<feature type="transmembrane region" description="Helical" evidence="10">
    <location>
        <begin position="41"/>
        <end position="58"/>
    </location>
</feature>
<comment type="subcellular location">
    <subcellularLocation>
        <location evidence="10">Cell membrane</location>
        <topology evidence="10">Multi-pass membrane protein</topology>
    </subcellularLocation>
    <subcellularLocation>
        <location evidence="10">Bacterial flagellum basal body</location>
    </subcellularLocation>
</comment>
<dbReference type="NCBIfam" id="TIGR01400">
    <property type="entry name" value="fliR"/>
    <property type="match status" value="1"/>
</dbReference>
<dbReference type="Pfam" id="PF01311">
    <property type="entry name" value="Bac_export_1"/>
    <property type="match status" value="1"/>
</dbReference>
<dbReference type="GO" id="GO:0005886">
    <property type="term" value="C:plasma membrane"/>
    <property type="evidence" value="ECO:0007669"/>
    <property type="project" value="UniProtKB-SubCell"/>
</dbReference>
<evidence type="ECO:0000256" key="3">
    <source>
        <dbReference type="ARBA" id="ARBA00021717"/>
    </source>
</evidence>
<sequence length="259" mass="28454">MVTFSDNEINALLGLFVWPFARITGIMMADPFYSSRNVPRTYKAGFALFLTLLITPVLPKFPLIALVSAEGAVTLIQQVLIGIAIGFVMRLVMSAVELAGLIIANQMGLGFATMFDPQNAAQVPTVATLLSLFVTLLFLSFNGHQVILATLIDSFQVMPIGKSIPWLTWRTLAEWGSHIFFWGLWLALPVIAALLMTNLAVGVMTRAAPQFNIMSFGFPLTLGIGFIALYISLPMMVPIVEQMYQQGFAFALAMFRVTH</sequence>
<dbReference type="PANTHER" id="PTHR30065">
    <property type="entry name" value="FLAGELLAR BIOSYNTHETIC PROTEIN FLIR"/>
    <property type="match status" value="1"/>
</dbReference>
<dbReference type="GO" id="GO:0009425">
    <property type="term" value="C:bacterial-type flagellum basal body"/>
    <property type="evidence" value="ECO:0007669"/>
    <property type="project" value="UniProtKB-SubCell"/>
</dbReference>
<comment type="function">
    <text evidence="1 10">Role in flagellar biosynthesis.</text>
</comment>
<gene>
    <name evidence="11" type="ORF">DFP86_101336</name>
</gene>
<feature type="transmembrane region" description="Helical" evidence="10">
    <location>
        <begin position="179"/>
        <end position="201"/>
    </location>
</feature>
<feature type="transmembrane region" description="Helical" evidence="10">
    <location>
        <begin position="121"/>
        <end position="139"/>
    </location>
</feature>
<keyword evidence="11" id="KW-0282">Flagellum</keyword>
<dbReference type="GO" id="GO:0006605">
    <property type="term" value="P:protein targeting"/>
    <property type="evidence" value="ECO:0007669"/>
    <property type="project" value="UniProtKB-UniRule"/>
</dbReference>
<dbReference type="InterPro" id="IPR002010">
    <property type="entry name" value="T3SS_IM_R"/>
</dbReference>
<proteinExistence type="inferred from homology"/>
<keyword evidence="8 10" id="KW-0975">Bacterial flagellum</keyword>
<dbReference type="InterPro" id="IPR006303">
    <property type="entry name" value="FliR"/>
</dbReference>
<dbReference type="GO" id="GO:0044780">
    <property type="term" value="P:bacterial-type flagellum assembly"/>
    <property type="evidence" value="ECO:0007669"/>
    <property type="project" value="UniProtKB-UniRule"/>
</dbReference>
<organism evidence="11 12">
    <name type="scientific">Paludibacterium purpuratum</name>
    <dbReference type="NCBI Taxonomy" id="1144873"/>
    <lineage>
        <taxon>Bacteria</taxon>
        <taxon>Pseudomonadati</taxon>
        <taxon>Pseudomonadota</taxon>
        <taxon>Betaproteobacteria</taxon>
        <taxon>Neisseriales</taxon>
        <taxon>Chromobacteriaceae</taxon>
        <taxon>Paludibacterium</taxon>
    </lineage>
</organism>
<comment type="caution">
    <text evidence="11">The sequence shown here is derived from an EMBL/GenBank/DDBJ whole genome shotgun (WGS) entry which is preliminary data.</text>
</comment>
<keyword evidence="12" id="KW-1185">Reference proteome</keyword>
<evidence type="ECO:0000256" key="2">
    <source>
        <dbReference type="ARBA" id="ARBA00009772"/>
    </source>
</evidence>
<dbReference type="PRINTS" id="PR00953">
    <property type="entry name" value="TYPE3IMRPROT"/>
</dbReference>
<keyword evidence="11" id="KW-0966">Cell projection</keyword>
<keyword evidence="11" id="KW-0969">Cilium</keyword>
<evidence type="ECO:0000256" key="9">
    <source>
        <dbReference type="NCBIfam" id="TIGR01400"/>
    </source>
</evidence>
<dbReference type="RefSeq" id="WP_133678256.1">
    <property type="nucleotide sequence ID" value="NZ_SNZP01000001.1"/>
</dbReference>
<keyword evidence="4 10" id="KW-1003">Cell membrane</keyword>
<evidence type="ECO:0000313" key="11">
    <source>
        <dbReference type="EMBL" id="TDR82942.1"/>
    </source>
</evidence>
<evidence type="ECO:0000256" key="6">
    <source>
        <dbReference type="ARBA" id="ARBA00022989"/>
    </source>
</evidence>
<feature type="transmembrane region" description="Helical" evidence="10">
    <location>
        <begin position="12"/>
        <end position="29"/>
    </location>
</feature>
<accession>A0A4R7BF82</accession>
<dbReference type="PANTHER" id="PTHR30065:SF8">
    <property type="entry name" value="FLAGELLAR BIOSYNTHETIC PROTEIN FLIR"/>
    <property type="match status" value="1"/>
</dbReference>
<dbReference type="OrthoDB" id="9797790at2"/>
<reference evidence="11 12" key="1">
    <citation type="submission" date="2019-03" db="EMBL/GenBank/DDBJ databases">
        <title>Genomic Encyclopedia of Type Strains, Phase III (KMG-III): the genomes of soil and plant-associated and newly described type strains.</title>
        <authorList>
            <person name="Whitman W."/>
        </authorList>
    </citation>
    <scope>NUCLEOTIDE SEQUENCE [LARGE SCALE GENOMIC DNA]</scope>
    <source>
        <strain evidence="11 12">CECT 8976</strain>
    </source>
</reference>
<dbReference type="EMBL" id="SNZP01000001">
    <property type="protein sequence ID" value="TDR82942.1"/>
    <property type="molecule type" value="Genomic_DNA"/>
</dbReference>
<keyword evidence="6 10" id="KW-1133">Transmembrane helix</keyword>
<evidence type="ECO:0000256" key="4">
    <source>
        <dbReference type="ARBA" id="ARBA00022475"/>
    </source>
</evidence>
<evidence type="ECO:0000256" key="8">
    <source>
        <dbReference type="ARBA" id="ARBA00023143"/>
    </source>
</evidence>
<comment type="similarity">
    <text evidence="2 10">Belongs to the FliR/MopE/SpaR family.</text>
</comment>
<dbReference type="Proteomes" id="UP000295611">
    <property type="component" value="Unassembled WGS sequence"/>
</dbReference>
<evidence type="ECO:0000256" key="5">
    <source>
        <dbReference type="ARBA" id="ARBA00022692"/>
    </source>
</evidence>
<protein>
    <recommendedName>
        <fullName evidence="3 9">Flagellar biosynthetic protein FliR</fullName>
    </recommendedName>
</protein>
<keyword evidence="7 10" id="KW-0472">Membrane</keyword>
<feature type="transmembrane region" description="Helical" evidence="10">
    <location>
        <begin position="213"/>
        <end position="233"/>
    </location>
</feature>
<evidence type="ECO:0000256" key="1">
    <source>
        <dbReference type="ARBA" id="ARBA00002578"/>
    </source>
</evidence>